<dbReference type="Proteomes" id="UP000282892">
    <property type="component" value="Chromosome"/>
</dbReference>
<organism evidence="2 3">
    <name type="scientific">Neobacillus mesonae</name>
    <dbReference type="NCBI Taxonomy" id="1193713"/>
    <lineage>
        <taxon>Bacteria</taxon>
        <taxon>Bacillati</taxon>
        <taxon>Bacillota</taxon>
        <taxon>Bacilli</taxon>
        <taxon>Bacillales</taxon>
        <taxon>Bacillaceae</taxon>
        <taxon>Neobacillus</taxon>
    </lineage>
</organism>
<dbReference type="SUPFAM" id="SSF159006">
    <property type="entry name" value="YopX-like"/>
    <property type="match status" value="1"/>
</dbReference>
<name>A0A3Q9QQW4_9BACI</name>
<sequence length="120" mass="14018">MREIKFRGYDGMDWIYGTAVLYVKETDTWYMIESGAPDDDWLMVSNIGQFTGLRDSRGQEIYDGDIVRYWQRNLEKAFGMVGDGNDFELKTRKIKYSNQSFNVPSGFIKELQVIGNIYEN</sequence>
<evidence type="ECO:0000313" key="2">
    <source>
        <dbReference type="EMBL" id="AZU61011.1"/>
    </source>
</evidence>
<reference evidence="2 3" key="1">
    <citation type="submission" date="2017-07" db="EMBL/GenBank/DDBJ databases">
        <title>The complete genome sequence of Bacillus mesonae strain H20-5, an efficient strain improving plant abiotic stress resistance.</title>
        <authorList>
            <person name="Kim S.Y."/>
            <person name="Song H."/>
            <person name="Sang M.K."/>
            <person name="Weon H.-Y."/>
            <person name="Song J."/>
        </authorList>
    </citation>
    <scope>NUCLEOTIDE SEQUENCE [LARGE SCALE GENOMIC DNA]</scope>
    <source>
        <strain evidence="2 3">H20-5</strain>
    </source>
</reference>
<accession>A0A3Q9QQW4</accession>
<dbReference type="OrthoDB" id="1809393at2"/>
<dbReference type="Pfam" id="PF09643">
    <property type="entry name" value="YopX"/>
    <property type="match status" value="1"/>
</dbReference>
<dbReference type="InterPro" id="IPR019096">
    <property type="entry name" value="YopX_protein"/>
</dbReference>
<evidence type="ECO:0000313" key="3">
    <source>
        <dbReference type="Proteomes" id="UP000282892"/>
    </source>
</evidence>
<evidence type="ECO:0000259" key="1">
    <source>
        <dbReference type="Pfam" id="PF09643"/>
    </source>
</evidence>
<dbReference type="InterPro" id="IPR023385">
    <property type="entry name" value="YopX-like_C"/>
</dbReference>
<feature type="domain" description="YopX protein" evidence="1">
    <location>
        <begin position="5"/>
        <end position="120"/>
    </location>
</feature>
<dbReference type="KEGG" id="nmk:CHR53_06965"/>
<protein>
    <recommendedName>
        <fullName evidence="1">YopX protein domain-containing protein</fullName>
    </recommendedName>
</protein>
<dbReference type="Gene3D" id="2.30.30.290">
    <property type="entry name" value="YopX-like domains"/>
    <property type="match status" value="1"/>
</dbReference>
<gene>
    <name evidence="2" type="ORF">CHR53_06965</name>
</gene>
<dbReference type="RefSeq" id="WP_127485799.1">
    <property type="nucleotide sequence ID" value="NZ_CP022572.1"/>
</dbReference>
<dbReference type="AlphaFoldDB" id="A0A3Q9QQW4"/>
<proteinExistence type="predicted"/>
<dbReference type="EMBL" id="CP022572">
    <property type="protein sequence ID" value="AZU61011.1"/>
    <property type="molecule type" value="Genomic_DNA"/>
</dbReference>
<keyword evidence="3" id="KW-1185">Reference proteome</keyword>